<gene>
    <name evidence="1" type="ORF">EPT53_08265</name>
</gene>
<evidence type="ECO:0000313" key="1">
    <source>
        <dbReference type="EMBL" id="RXZ68997.1"/>
    </source>
</evidence>
<proteinExistence type="predicted"/>
<sequence length="89" mass="10435">MEVSELAKTKKEEVVEEKMSKMYIGPTISKYHLIENSVYLNTYPNNVQQAIKEYPIAAKLFIDIEKIHKRNSERNRIYYGLLKEKLGGK</sequence>
<evidence type="ECO:0000313" key="2">
    <source>
        <dbReference type="Proteomes" id="UP000289216"/>
    </source>
</evidence>
<name>A0A4Q2KVU4_9FUSO</name>
<dbReference type="AlphaFoldDB" id="A0A4Q2KVU4"/>
<reference evidence="1 2" key="1">
    <citation type="submission" date="2019-01" db="EMBL/GenBank/DDBJ databases">
        <title>Fusobacterium necrophorum Isolated From the Uterus of Dairy Cows.</title>
        <authorList>
            <person name="Francis A.M."/>
        </authorList>
    </citation>
    <scope>NUCLEOTIDE SEQUENCE [LARGE SCALE GENOMIC DNA]</scope>
    <source>
        <strain evidence="1 2">KG35</strain>
    </source>
</reference>
<protein>
    <submittedName>
        <fullName evidence="1">Uncharacterized protein</fullName>
    </submittedName>
</protein>
<organism evidence="1 2">
    <name type="scientific">Fusobacterium necrophorum</name>
    <dbReference type="NCBI Taxonomy" id="859"/>
    <lineage>
        <taxon>Bacteria</taxon>
        <taxon>Fusobacteriati</taxon>
        <taxon>Fusobacteriota</taxon>
        <taxon>Fusobacteriia</taxon>
        <taxon>Fusobacteriales</taxon>
        <taxon>Fusobacteriaceae</taxon>
        <taxon>Fusobacterium</taxon>
    </lineage>
</organism>
<dbReference type="EMBL" id="SBAP01000020">
    <property type="protein sequence ID" value="RXZ68997.1"/>
    <property type="molecule type" value="Genomic_DNA"/>
</dbReference>
<dbReference type="Proteomes" id="UP000289216">
    <property type="component" value="Unassembled WGS sequence"/>
</dbReference>
<accession>A0A4Q2KVU4</accession>
<comment type="caution">
    <text evidence="1">The sequence shown here is derived from an EMBL/GenBank/DDBJ whole genome shotgun (WGS) entry which is preliminary data.</text>
</comment>